<reference evidence="1 2" key="1">
    <citation type="submission" date="2015-09" db="EMBL/GenBank/DDBJ databases">
        <title>Trachymyrmex cornetzi WGS genome.</title>
        <authorList>
            <person name="Nygaard S."/>
            <person name="Hu H."/>
            <person name="Boomsma J."/>
            <person name="Zhang G."/>
        </authorList>
    </citation>
    <scope>NUCLEOTIDE SEQUENCE [LARGE SCALE GENOMIC DNA]</scope>
    <source>
        <strain evidence="1">Tcor2-1</strain>
        <tissue evidence="1">Whole body</tissue>
    </source>
</reference>
<dbReference type="AlphaFoldDB" id="A0A151JPL0"/>
<evidence type="ECO:0000313" key="2">
    <source>
        <dbReference type="Proteomes" id="UP000078492"/>
    </source>
</evidence>
<accession>A0A151JPL0</accession>
<protein>
    <submittedName>
        <fullName evidence="1">Uncharacterized protein</fullName>
    </submittedName>
</protein>
<dbReference type="EMBL" id="KQ978724">
    <property type="protein sequence ID" value="KYN29029.1"/>
    <property type="molecule type" value="Genomic_DNA"/>
</dbReference>
<name>A0A151JPL0_9HYME</name>
<dbReference type="Proteomes" id="UP000078492">
    <property type="component" value="Unassembled WGS sequence"/>
</dbReference>
<organism evidence="1 2">
    <name type="scientific">Trachymyrmex cornetzi</name>
    <dbReference type="NCBI Taxonomy" id="471704"/>
    <lineage>
        <taxon>Eukaryota</taxon>
        <taxon>Metazoa</taxon>
        <taxon>Ecdysozoa</taxon>
        <taxon>Arthropoda</taxon>
        <taxon>Hexapoda</taxon>
        <taxon>Insecta</taxon>
        <taxon>Pterygota</taxon>
        <taxon>Neoptera</taxon>
        <taxon>Endopterygota</taxon>
        <taxon>Hymenoptera</taxon>
        <taxon>Apocrita</taxon>
        <taxon>Aculeata</taxon>
        <taxon>Formicoidea</taxon>
        <taxon>Formicidae</taxon>
        <taxon>Myrmicinae</taxon>
        <taxon>Trachymyrmex</taxon>
    </lineage>
</organism>
<gene>
    <name evidence="1" type="ORF">ALC57_01551</name>
</gene>
<keyword evidence="2" id="KW-1185">Reference proteome</keyword>
<sequence length="49" mass="5856">MKFHSKRVRIQPLLKIYSKQFRVYLVAISYDHFHLGTDVIALSLHYHAN</sequence>
<evidence type="ECO:0000313" key="1">
    <source>
        <dbReference type="EMBL" id="KYN29029.1"/>
    </source>
</evidence>
<proteinExistence type="predicted"/>